<feature type="domain" description="Histidine kinase" evidence="14">
    <location>
        <begin position="126"/>
        <end position="338"/>
    </location>
</feature>
<dbReference type="SUPFAM" id="SSF55874">
    <property type="entry name" value="ATPase domain of HSP90 chaperone/DNA topoisomerase II/histidine kinase"/>
    <property type="match status" value="1"/>
</dbReference>
<evidence type="ECO:0000256" key="10">
    <source>
        <dbReference type="ARBA" id="ARBA00023012"/>
    </source>
</evidence>
<accession>A0ABR7MS15</accession>
<dbReference type="GO" id="GO:0016301">
    <property type="term" value="F:kinase activity"/>
    <property type="evidence" value="ECO:0007669"/>
    <property type="project" value="UniProtKB-KW"/>
</dbReference>
<reference evidence="15 16" key="1">
    <citation type="submission" date="2020-08" db="EMBL/GenBank/DDBJ databases">
        <title>Genome public.</title>
        <authorList>
            <person name="Liu C."/>
            <person name="Sun Q."/>
        </authorList>
    </citation>
    <scope>NUCLEOTIDE SEQUENCE [LARGE SCALE GENOMIC DNA]</scope>
    <source>
        <strain evidence="15 16">BX3</strain>
    </source>
</reference>
<dbReference type="CDD" id="cd00082">
    <property type="entry name" value="HisKA"/>
    <property type="match status" value="1"/>
</dbReference>
<evidence type="ECO:0000256" key="13">
    <source>
        <dbReference type="SAM" id="Phobius"/>
    </source>
</evidence>
<dbReference type="Pfam" id="PF02518">
    <property type="entry name" value="HATPase_c"/>
    <property type="match status" value="1"/>
</dbReference>
<evidence type="ECO:0000256" key="7">
    <source>
        <dbReference type="ARBA" id="ARBA00022692"/>
    </source>
</evidence>
<keyword evidence="10" id="KW-0902">Two-component regulatory system</keyword>
<evidence type="ECO:0000256" key="8">
    <source>
        <dbReference type="ARBA" id="ARBA00022777"/>
    </source>
</evidence>
<evidence type="ECO:0000256" key="4">
    <source>
        <dbReference type="ARBA" id="ARBA00022475"/>
    </source>
</evidence>
<keyword evidence="7 13" id="KW-0812">Transmembrane</keyword>
<dbReference type="InterPro" id="IPR003594">
    <property type="entry name" value="HATPase_dom"/>
</dbReference>
<feature type="transmembrane region" description="Helical" evidence="13">
    <location>
        <begin position="39"/>
        <end position="60"/>
    </location>
</feature>
<dbReference type="PROSITE" id="PS50109">
    <property type="entry name" value="HIS_KIN"/>
    <property type="match status" value="1"/>
</dbReference>
<dbReference type="PRINTS" id="PR00344">
    <property type="entry name" value="BCTRLSENSOR"/>
</dbReference>
<keyword evidence="11 13" id="KW-0472">Membrane</keyword>
<dbReference type="Gene3D" id="3.30.565.10">
    <property type="entry name" value="Histidine kinase-like ATPase, C-terminal domain"/>
    <property type="match status" value="1"/>
</dbReference>
<evidence type="ECO:0000313" key="15">
    <source>
        <dbReference type="EMBL" id="MBC8556590.1"/>
    </source>
</evidence>
<evidence type="ECO:0000256" key="1">
    <source>
        <dbReference type="ARBA" id="ARBA00000085"/>
    </source>
</evidence>
<dbReference type="SMART" id="SM00387">
    <property type="entry name" value="HATPase_c"/>
    <property type="match status" value="1"/>
</dbReference>
<gene>
    <name evidence="15" type="ORF">H8700_02545</name>
</gene>
<dbReference type="Proteomes" id="UP000637513">
    <property type="component" value="Unassembled WGS sequence"/>
</dbReference>
<dbReference type="InterPro" id="IPR005467">
    <property type="entry name" value="His_kinase_dom"/>
</dbReference>
<comment type="catalytic activity">
    <reaction evidence="1">
        <text>ATP + protein L-histidine = ADP + protein N-phospho-L-histidine.</text>
        <dbReference type="EC" id="2.7.13.3"/>
    </reaction>
</comment>
<organism evidence="15 16">
    <name type="scientific">Jutongia hominis</name>
    <dbReference type="NCBI Taxonomy" id="2763664"/>
    <lineage>
        <taxon>Bacteria</taxon>
        <taxon>Bacillati</taxon>
        <taxon>Bacillota</taxon>
        <taxon>Clostridia</taxon>
        <taxon>Lachnospirales</taxon>
        <taxon>Lachnospiraceae</taxon>
        <taxon>Jutongia</taxon>
    </lineage>
</organism>
<keyword evidence="12" id="KW-0175">Coiled coil</keyword>
<evidence type="ECO:0000256" key="2">
    <source>
        <dbReference type="ARBA" id="ARBA00004651"/>
    </source>
</evidence>
<proteinExistence type="predicted"/>
<dbReference type="InterPro" id="IPR004358">
    <property type="entry name" value="Sig_transdc_His_kin-like_C"/>
</dbReference>
<keyword evidence="5" id="KW-0597">Phosphoprotein</keyword>
<sequence>MKQCFLGYMHDHLWRNLTLVFGLCLMGLIMVLYQIPKQTILYCLEFALAIIFCSMLVEYYRYYKSFCARRNLLQSIPYNTDEELPRSINYMEEEYREIIRQLFKEKKEDLDRKEASYQELKDYIMMWAHQIKTPITGLKLLLDQEEKRVEHEEDVKKLRQMKEELFSIEDYVGMNLEYIRLDSLNADLSVEECHLETLVKKEVMHFSQMFIARQLSIQMENLDHIVISDSKWLAFVLDQILSNALKYTKKGGICISAKEQDKNVYLMIQDTGIGIAKEDLPRIFEKAFTGFNGHVDHKATGIGLYLSKQILDRLGHRIKITSQVGKGTCVTLCFLTKM</sequence>
<evidence type="ECO:0000313" key="16">
    <source>
        <dbReference type="Proteomes" id="UP000637513"/>
    </source>
</evidence>
<feature type="transmembrane region" description="Helical" evidence="13">
    <location>
        <begin position="12"/>
        <end position="33"/>
    </location>
</feature>
<dbReference type="InterPro" id="IPR050351">
    <property type="entry name" value="BphY/WalK/GraS-like"/>
</dbReference>
<dbReference type="SUPFAM" id="SSF47384">
    <property type="entry name" value="Homodimeric domain of signal transducing histidine kinase"/>
    <property type="match status" value="1"/>
</dbReference>
<evidence type="ECO:0000256" key="11">
    <source>
        <dbReference type="ARBA" id="ARBA00023136"/>
    </source>
</evidence>
<keyword evidence="6" id="KW-0808">Transferase</keyword>
<dbReference type="EC" id="2.7.13.3" evidence="3"/>
<dbReference type="PANTHER" id="PTHR45453">
    <property type="entry name" value="PHOSPHATE REGULON SENSOR PROTEIN PHOR"/>
    <property type="match status" value="1"/>
</dbReference>
<evidence type="ECO:0000259" key="14">
    <source>
        <dbReference type="PROSITE" id="PS50109"/>
    </source>
</evidence>
<dbReference type="InterPro" id="IPR003661">
    <property type="entry name" value="HisK_dim/P_dom"/>
</dbReference>
<dbReference type="RefSeq" id="WP_249302836.1">
    <property type="nucleotide sequence ID" value="NZ_JACRSW010000009.1"/>
</dbReference>
<dbReference type="InterPro" id="IPR036890">
    <property type="entry name" value="HATPase_C_sf"/>
</dbReference>
<dbReference type="PANTHER" id="PTHR45453:SF2">
    <property type="entry name" value="HISTIDINE KINASE"/>
    <property type="match status" value="1"/>
</dbReference>
<comment type="subcellular location">
    <subcellularLocation>
        <location evidence="2">Cell membrane</location>
        <topology evidence="2">Multi-pass membrane protein</topology>
    </subcellularLocation>
</comment>
<keyword evidence="4" id="KW-1003">Cell membrane</keyword>
<evidence type="ECO:0000256" key="12">
    <source>
        <dbReference type="SAM" id="Coils"/>
    </source>
</evidence>
<feature type="coiled-coil region" evidence="12">
    <location>
        <begin position="103"/>
        <end position="161"/>
    </location>
</feature>
<dbReference type="InterPro" id="IPR036097">
    <property type="entry name" value="HisK_dim/P_sf"/>
</dbReference>
<keyword evidence="9 13" id="KW-1133">Transmembrane helix</keyword>
<dbReference type="EMBL" id="JACRSW010000009">
    <property type="protein sequence ID" value="MBC8556590.1"/>
    <property type="molecule type" value="Genomic_DNA"/>
</dbReference>
<evidence type="ECO:0000256" key="6">
    <source>
        <dbReference type="ARBA" id="ARBA00022679"/>
    </source>
</evidence>
<protein>
    <recommendedName>
        <fullName evidence="3">histidine kinase</fullName>
        <ecNumber evidence="3">2.7.13.3</ecNumber>
    </recommendedName>
</protein>
<evidence type="ECO:0000256" key="5">
    <source>
        <dbReference type="ARBA" id="ARBA00022553"/>
    </source>
</evidence>
<name>A0ABR7MS15_9FIRM</name>
<evidence type="ECO:0000256" key="3">
    <source>
        <dbReference type="ARBA" id="ARBA00012438"/>
    </source>
</evidence>
<comment type="caution">
    <text evidence="15">The sequence shown here is derived from an EMBL/GenBank/DDBJ whole genome shotgun (WGS) entry which is preliminary data.</text>
</comment>
<keyword evidence="16" id="KW-1185">Reference proteome</keyword>
<evidence type="ECO:0000256" key="9">
    <source>
        <dbReference type="ARBA" id="ARBA00022989"/>
    </source>
</evidence>
<keyword evidence="8 15" id="KW-0418">Kinase</keyword>